<proteinExistence type="predicted"/>
<accession>A0ABR2NPF1</accession>
<reference evidence="1 2" key="1">
    <citation type="journal article" date="2024" name="G3 (Bethesda)">
        <title>Genome assembly of Hibiscus sabdariffa L. provides insights into metabolisms of medicinal natural products.</title>
        <authorList>
            <person name="Kim T."/>
        </authorList>
    </citation>
    <scope>NUCLEOTIDE SEQUENCE [LARGE SCALE GENOMIC DNA]</scope>
    <source>
        <strain evidence="1">TK-2024</strain>
        <tissue evidence="1">Old leaves</tissue>
    </source>
</reference>
<gene>
    <name evidence="1" type="ORF">V6N11_059572</name>
</gene>
<dbReference type="Proteomes" id="UP001396334">
    <property type="component" value="Unassembled WGS sequence"/>
</dbReference>
<dbReference type="EMBL" id="JBBPBN010000115">
    <property type="protein sequence ID" value="KAK8977943.1"/>
    <property type="molecule type" value="Genomic_DNA"/>
</dbReference>
<organism evidence="1 2">
    <name type="scientific">Hibiscus sabdariffa</name>
    <name type="common">roselle</name>
    <dbReference type="NCBI Taxonomy" id="183260"/>
    <lineage>
        <taxon>Eukaryota</taxon>
        <taxon>Viridiplantae</taxon>
        <taxon>Streptophyta</taxon>
        <taxon>Embryophyta</taxon>
        <taxon>Tracheophyta</taxon>
        <taxon>Spermatophyta</taxon>
        <taxon>Magnoliopsida</taxon>
        <taxon>eudicotyledons</taxon>
        <taxon>Gunneridae</taxon>
        <taxon>Pentapetalae</taxon>
        <taxon>rosids</taxon>
        <taxon>malvids</taxon>
        <taxon>Malvales</taxon>
        <taxon>Malvaceae</taxon>
        <taxon>Malvoideae</taxon>
        <taxon>Hibiscus</taxon>
    </lineage>
</organism>
<name>A0ABR2NPF1_9ROSI</name>
<keyword evidence="2" id="KW-1185">Reference proteome</keyword>
<evidence type="ECO:0000313" key="2">
    <source>
        <dbReference type="Proteomes" id="UP001396334"/>
    </source>
</evidence>
<sequence length="86" mass="9352">MYGDQPPFCPMAIAISSSPPLFQPTSLLVLVQSRPLPATAVMQIDDLLQHFYTGSHNIVAYESTPVLNVIHDVPSSDEHQSPHIAA</sequence>
<protein>
    <submittedName>
        <fullName evidence="1">Uncharacterized protein</fullName>
    </submittedName>
</protein>
<evidence type="ECO:0000313" key="1">
    <source>
        <dbReference type="EMBL" id="KAK8977943.1"/>
    </source>
</evidence>
<comment type="caution">
    <text evidence="1">The sequence shown here is derived from an EMBL/GenBank/DDBJ whole genome shotgun (WGS) entry which is preliminary data.</text>
</comment>